<accession>A0A426YLY3</accession>
<organism evidence="1 2">
    <name type="scientific">Ensete ventricosum</name>
    <name type="common">Abyssinian banana</name>
    <name type="synonym">Musa ensete</name>
    <dbReference type="NCBI Taxonomy" id="4639"/>
    <lineage>
        <taxon>Eukaryota</taxon>
        <taxon>Viridiplantae</taxon>
        <taxon>Streptophyta</taxon>
        <taxon>Embryophyta</taxon>
        <taxon>Tracheophyta</taxon>
        <taxon>Spermatophyta</taxon>
        <taxon>Magnoliopsida</taxon>
        <taxon>Liliopsida</taxon>
        <taxon>Zingiberales</taxon>
        <taxon>Musaceae</taxon>
        <taxon>Ensete</taxon>
    </lineage>
</organism>
<evidence type="ECO:0000313" key="1">
    <source>
        <dbReference type="EMBL" id="RRT52729.1"/>
    </source>
</evidence>
<dbReference type="AlphaFoldDB" id="A0A426YLY3"/>
<reference evidence="1 2" key="1">
    <citation type="journal article" date="2014" name="Agronomy (Basel)">
        <title>A Draft Genome Sequence for Ensete ventricosum, the Drought-Tolerant Tree Against Hunger.</title>
        <authorList>
            <person name="Harrison J."/>
            <person name="Moore K.A."/>
            <person name="Paszkiewicz K."/>
            <person name="Jones T."/>
            <person name="Grant M."/>
            <person name="Ambacheew D."/>
            <person name="Muzemil S."/>
            <person name="Studholme D.J."/>
        </authorList>
    </citation>
    <scope>NUCLEOTIDE SEQUENCE [LARGE SCALE GENOMIC DNA]</scope>
</reference>
<dbReference type="EMBL" id="AMZH03011514">
    <property type="protein sequence ID" value="RRT52729.1"/>
    <property type="molecule type" value="Genomic_DNA"/>
</dbReference>
<sequence length="69" mass="8380">MVVFLFQDSRFSSLRTTLLKLELPKPIEYCRWSRFIMRDSVCGNRLLRSNYVFIQDEILMHVTLTCREY</sequence>
<comment type="caution">
    <text evidence="1">The sequence shown here is derived from an EMBL/GenBank/DDBJ whole genome shotgun (WGS) entry which is preliminary data.</text>
</comment>
<evidence type="ECO:0000313" key="2">
    <source>
        <dbReference type="Proteomes" id="UP000287651"/>
    </source>
</evidence>
<name>A0A426YLY3_ENSVE</name>
<proteinExistence type="predicted"/>
<dbReference type="Proteomes" id="UP000287651">
    <property type="component" value="Unassembled WGS sequence"/>
</dbReference>
<gene>
    <name evidence="1" type="ORF">B296_00048430</name>
</gene>
<protein>
    <submittedName>
        <fullName evidence="1">Uncharacterized protein</fullName>
    </submittedName>
</protein>